<evidence type="ECO:0000313" key="2">
    <source>
        <dbReference type="EMBL" id="SDY99843.1"/>
    </source>
</evidence>
<protein>
    <recommendedName>
        <fullName evidence="4">Copper amine oxidase N-terminal domain-containing protein</fullName>
    </recommendedName>
</protein>
<dbReference type="EMBL" id="FNPV01000006">
    <property type="protein sequence ID" value="SDY99843.1"/>
    <property type="molecule type" value="Genomic_DNA"/>
</dbReference>
<feature type="coiled-coil region" evidence="1">
    <location>
        <begin position="501"/>
        <end position="528"/>
    </location>
</feature>
<evidence type="ECO:0000313" key="3">
    <source>
        <dbReference type="Proteomes" id="UP000199230"/>
    </source>
</evidence>
<dbReference type="Proteomes" id="UP000199230">
    <property type="component" value="Unassembled WGS sequence"/>
</dbReference>
<name>A0A1H3PFV4_9FIRM</name>
<reference evidence="2 3" key="1">
    <citation type="submission" date="2016-10" db="EMBL/GenBank/DDBJ databases">
        <authorList>
            <person name="de Groot N.N."/>
        </authorList>
    </citation>
    <scope>NUCLEOTIDE SEQUENCE [LARGE SCALE GENOMIC DNA]</scope>
    <source>
        <strain evidence="2 3">APO</strain>
    </source>
</reference>
<proteinExistence type="predicted"/>
<dbReference type="OrthoDB" id="2353630at2"/>
<dbReference type="AlphaFoldDB" id="A0A1H3PFV4"/>
<keyword evidence="1" id="KW-0175">Coiled coil</keyword>
<keyword evidence="3" id="KW-1185">Reference proteome</keyword>
<evidence type="ECO:0008006" key="4">
    <source>
        <dbReference type="Google" id="ProtNLM"/>
    </source>
</evidence>
<organism evidence="2 3">
    <name type="scientific">Tindallia californiensis</name>
    <dbReference type="NCBI Taxonomy" id="159292"/>
    <lineage>
        <taxon>Bacteria</taxon>
        <taxon>Bacillati</taxon>
        <taxon>Bacillota</taxon>
        <taxon>Clostridia</taxon>
        <taxon>Peptostreptococcales</taxon>
        <taxon>Tindalliaceae</taxon>
        <taxon>Tindallia</taxon>
    </lineage>
</organism>
<feature type="coiled-coil region" evidence="1">
    <location>
        <begin position="107"/>
        <end position="134"/>
    </location>
</feature>
<evidence type="ECO:0000256" key="1">
    <source>
        <dbReference type="SAM" id="Coils"/>
    </source>
</evidence>
<accession>A0A1H3PFV4</accession>
<gene>
    <name evidence="2" type="ORF">SAMN05192546_106183</name>
</gene>
<dbReference type="RefSeq" id="WP_093313974.1">
    <property type="nucleotide sequence ID" value="NZ_FNPV01000006.1"/>
</dbReference>
<sequence length="843" mass="99957">MKKISSFLVFCLSFLLLITALVPAHGFNSYPRQVQLETMTMEIYLDDWQIPTSIEPVLMEGQWYLPVNELAPFMGFTSSYDSSEGWLEITTGGSVQEAGISYWAAELARASYEAESLQAQQDSLKNRLEEEPQQVSRHVREYRDDIETRHDMEVFLQDYFGVFQGMPVDIRLRERDDSEFRLTLEISDYDRSRFERMNRRSLISWLEEMYDAILVLYDEEAQLEGTLASVNDERESILRFRSLYGVPGRLSVHMLNRDEDEDEDTLFSPSSLQRLLLRELGDYNGVRFTYRVQGDYDNADLLIYPDRQDLSRYNDWSLAQRREYLMELAELTEKEAPDIYIYGRLVEEDSGRVREIFALENGGLYGWERDPSDWFDRYEMDRWRDDFDNDRYQQYWERDRWWQDGDWYETAARREVEDPAPERISFREQVQMMPLLLTVDGVPFNSQEKMFRRNPEIYVPAGELADALYLMLRVQEDAGQMVFGMNPAAYPSEQLTMVHQLRSKESELETLRREVSSLLKEVEEMEQRPIIRPYERITSIGEMERYLENRYGNFMGVYTEVYLSRLRDQRYRLRVWVADEDFDEFDGISQRSIERWIADMQAAIREMYDEKAEVEGSIRSDGEEEDDRVMISFRQRGGRLDFDFDEHSGAGHRRDLDLEKLLRELRRNIRRFAGRSFTYEGDLMRRDVELRIVTSESRFMDLSPEDQSDYLHELMDEIYAVYPGITVDGLIQHSSQASPFFRFSIENGNIFSEDLMQSLEDDLNRYERDFDGLRFEFAINRQHDGDIRLRLDGGFTRDSDAWQNVDAAAFNQWLEDLKDRAEDVLMLNVTTQLRDSNGRRLEL</sequence>
<feature type="coiled-coil region" evidence="1">
    <location>
        <begin position="749"/>
        <end position="776"/>
    </location>
</feature>